<comment type="caution">
    <text evidence="2">The sequence shown here is derived from an EMBL/GenBank/DDBJ whole genome shotgun (WGS) entry which is preliminary data.</text>
</comment>
<keyword evidence="3" id="KW-1185">Reference proteome</keyword>
<accession>A0A498JFX0</accession>
<dbReference type="EMBL" id="RDQH01000334">
    <property type="protein sequence ID" value="RXH92632.1"/>
    <property type="molecule type" value="Genomic_DNA"/>
</dbReference>
<proteinExistence type="predicted"/>
<evidence type="ECO:0000313" key="2">
    <source>
        <dbReference type="EMBL" id="RXH92632.1"/>
    </source>
</evidence>
<organism evidence="2 3">
    <name type="scientific">Malus domestica</name>
    <name type="common">Apple</name>
    <name type="synonym">Pyrus malus</name>
    <dbReference type="NCBI Taxonomy" id="3750"/>
    <lineage>
        <taxon>Eukaryota</taxon>
        <taxon>Viridiplantae</taxon>
        <taxon>Streptophyta</taxon>
        <taxon>Embryophyta</taxon>
        <taxon>Tracheophyta</taxon>
        <taxon>Spermatophyta</taxon>
        <taxon>Magnoliopsida</taxon>
        <taxon>eudicotyledons</taxon>
        <taxon>Gunneridae</taxon>
        <taxon>Pentapetalae</taxon>
        <taxon>rosids</taxon>
        <taxon>fabids</taxon>
        <taxon>Rosales</taxon>
        <taxon>Rosaceae</taxon>
        <taxon>Amygdaloideae</taxon>
        <taxon>Maleae</taxon>
        <taxon>Malus</taxon>
    </lineage>
</organism>
<evidence type="ECO:0000256" key="1">
    <source>
        <dbReference type="SAM" id="MobiDB-lite"/>
    </source>
</evidence>
<feature type="region of interest" description="Disordered" evidence="1">
    <location>
        <begin position="35"/>
        <end position="59"/>
    </location>
</feature>
<sequence length="123" mass="13784">MDWDRQRHSILSIREELQTFDVILFSSNFCEPPTYSTPLKPQGRLGEEDHLATPPSLGEEHPELLLSARDVVRCRVHRADPRLLLEWLGSGKNAVIKDDDSLDGGFRSPSLMVVGMSSLRGGE</sequence>
<reference evidence="2 3" key="1">
    <citation type="submission" date="2018-10" db="EMBL/GenBank/DDBJ databases">
        <title>A high-quality apple genome assembly.</title>
        <authorList>
            <person name="Hu J."/>
        </authorList>
    </citation>
    <scope>NUCLEOTIDE SEQUENCE [LARGE SCALE GENOMIC DNA]</scope>
    <source>
        <strain evidence="3">cv. HFTH1</strain>
        <tissue evidence="2">Young leaf</tissue>
    </source>
</reference>
<evidence type="ECO:0000313" key="3">
    <source>
        <dbReference type="Proteomes" id="UP000290289"/>
    </source>
</evidence>
<protein>
    <submittedName>
        <fullName evidence="2">Uncharacterized protein</fullName>
    </submittedName>
</protein>
<dbReference type="Proteomes" id="UP000290289">
    <property type="component" value="Chromosome 8"/>
</dbReference>
<dbReference type="AlphaFoldDB" id="A0A498JFX0"/>
<name>A0A498JFX0_MALDO</name>
<gene>
    <name evidence="2" type="ORF">DVH24_033528</name>
</gene>